<dbReference type="Proteomes" id="UP000050795">
    <property type="component" value="Unassembled WGS sequence"/>
</dbReference>
<dbReference type="GO" id="GO:0016787">
    <property type="term" value="F:hydrolase activity"/>
    <property type="evidence" value="ECO:0007669"/>
    <property type="project" value="UniProtKB-KW"/>
</dbReference>
<evidence type="ECO:0000256" key="2">
    <source>
        <dbReference type="ARBA" id="ARBA00022525"/>
    </source>
</evidence>
<proteinExistence type="predicted"/>
<evidence type="ECO:0000313" key="9">
    <source>
        <dbReference type="WBParaSite" id="TREG1_51050.2"/>
    </source>
</evidence>
<dbReference type="Pfam" id="PF24708">
    <property type="entry name" value="Lip_C"/>
    <property type="match status" value="1"/>
</dbReference>
<dbReference type="Gene3D" id="3.40.50.1820">
    <property type="entry name" value="alpha/beta hydrolase"/>
    <property type="match status" value="1"/>
</dbReference>
<dbReference type="WBParaSite" id="TREG1_51050.2">
    <property type="protein sequence ID" value="TREG1_51050.2"/>
    <property type="gene ID" value="TREG1_51050"/>
</dbReference>
<keyword evidence="7" id="KW-1185">Reference proteome</keyword>
<reference evidence="8 9" key="2">
    <citation type="submission" date="2023-11" db="UniProtKB">
        <authorList>
            <consortium name="WormBaseParasite"/>
        </authorList>
    </citation>
    <scope>IDENTIFICATION</scope>
</reference>
<feature type="domain" description="Lipase-like C-terminal" evidence="6">
    <location>
        <begin position="40"/>
        <end position="119"/>
    </location>
</feature>
<dbReference type="GO" id="GO:0005576">
    <property type="term" value="C:extracellular region"/>
    <property type="evidence" value="ECO:0007669"/>
    <property type="project" value="UniProtKB-SubCell"/>
</dbReference>
<dbReference type="InterPro" id="IPR029058">
    <property type="entry name" value="AB_hydrolase_fold"/>
</dbReference>
<dbReference type="InterPro" id="IPR056304">
    <property type="entry name" value="Lip-like_C"/>
</dbReference>
<evidence type="ECO:0000256" key="3">
    <source>
        <dbReference type="ARBA" id="ARBA00022729"/>
    </source>
</evidence>
<protein>
    <submittedName>
        <fullName evidence="8 9">ANK_REP_REGION domain-containing protein</fullName>
    </submittedName>
</protein>
<accession>A0AA85JYT9</accession>
<keyword evidence="4" id="KW-0378">Hydrolase</keyword>
<sequence>MHKGKVILIPGLPGWGLTNGYWESALDTSICPGNLSILTANPSPVASHHDRACEVFAQLTGTVVDYGQEHSKSFKHSRWGNDYSGRSALFPEWGSSSPVHFICHSGAVNTVRVLQKLLEIDFWNRRTSAEWILSVTSINGALNESALSEVINREVIHLVSRNFLCEQCKNQGCSFCLGIRVQKAAKILCRSVIWAATSKLKLDFQQIRLALNWPTDHWIHDDSDNKESLSTEEVVDRLKSSLKCGMFSSGDNIIYDQTLEGINKLEEFFGSSSKVGHPLEHSPKFVHDKTFYLCLFSSATTSSTLCIPPEMSPILWPFSAILLDKNRSDRLEESTKIVIHKIHSISNSVDPIRDNDGMVTVINQCVPRGAESLVEVFPEKAGWMSKNANLRPGVWYIDIVNKWIDEIDEVACRSEAGSESIGAHIVSGDQKRKILWDHFDACWSRTLLKPTHDQVPLDFQRSLYRNLFLYISSVQMLFESSLK</sequence>
<dbReference type="PANTHER" id="PTHR34043">
    <property type="entry name" value="ALPHA/BETA-HYDROLASES SUPERFAMILY PROTEIN"/>
    <property type="match status" value="1"/>
</dbReference>
<keyword evidence="5" id="KW-0443">Lipid metabolism</keyword>
<evidence type="ECO:0000256" key="4">
    <source>
        <dbReference type="ARBA" id="ARBA00022801"/>
    </source>
</evidence>
<evidence type="ECO:0000256" key="5">
    <source>
        <dbReference type="ARBA" id="ARBA00023098"/>
    </source>
</evidence>
<organism evidence="7 9">
    <name type="scientific">Trichobilharzia regenti</name>
    <name type="common">Nasal bird schistosome</name>
    <dbReference type="NCBI Taxonomy" id="157069"/>
    <lineage>
        <taxon>Eukaryota</taxon>
        <taxon>Metazoa</taxon>
        <taxon>Spiralia</taxon>
        <taxon>Lophotrochozoa</taxon>
        <taxon>Platyhelminthes</taxon>
        <taxon>Trematoda</taxon>
        <taxon>Digenea</taxon>
        <taxon>Strigeidida</taxon>
        <taxon>Schistosomatoidea</taxon>
        <taxon>Schistosomatidae</taxon>
        <taxon>Trichobilharzia</taxon>
    </lineage>
</organism>
<dbReference type="GO" id="GO:0006629">
    <property type="term" value="P:lipid metabolic process"/>
    <property type="evidence" value="ECO:0007669"/>
    <property type="project" value="UniProtKB-KW"/>
</dbReference>
<keyword evidence="2" id="KW-0964">Secreted</keyword>
<reference evidence="7" key="1">
    <citation type="submission" date="2022-06" db="EMBL/GenBank/DDBJ databases">
        <authorList>
            <person name="Berger JAMES D."/>
            <person name="Berger JAMES D."/>
        </authorList>
    </citation>
    <scope>NUCLEOTIDE SEQUENCE [LARGE SCALE GENOMIC DNA]</scope>
</reference>
<evidence type="ECO:0000259" key="6">
    <source>
        <dbReference type="Pfam" id="PF24708"/>
    </source>
</evidence>
<keyword evidence="3" id="KW-0732">Signal</keyword>
<dbReference type="WBParaSite" id="TREG1_51050.1">
    <property type="protein sequence ID" value="TREG1_51050.1"/>
    <property type="gene ID" value="TREG1_51050"/>
</dbReference>
<comment type="subcellular location">
    <subcellularLocation>
        <location evidence="1">Secreted</location>
    </subcellularLocation>
</comment>
<dbReference type="AlphaFoldDB" id="A0AA85JYT9"/>
<dbReference type="PANTHER" id="PTHR34043:SF3">
    <property type="entry name" value="ALPHA_BETA-HYDROLASES SUPERFAMILY PROTEIN"/>
    <property type="match status" value="1"/>
</dbReference>
<evidence type="ECO:0000313" key="8">
    <source>
        <dbReference type="WBParaSite" id="TREG1_51050.1"/>
    </source>
</evidence>
<evidence type="ECO:0000313" key="7">
    <source>
        <dbReference type="Proteomes" id="UP000050795"/>
    </source>
</evidence>
<name>A0AA85JYT9_TRIRE</name>
<evidence type="ECO:0000256" key="1">
    <source>
        <dbReference type="ARBA" id="ARBA00004613"/>
    </source>
</evidence>